<dbReference type="PROSITE" id="PS00595">
    <property type="entry name" value="AA_TRANSFER_CLASS_5"/>
    <property type="match status" value="1"/>
</dbReference>
<comment type="cofactor">
    <cofactor evidence="1 5">
        <name>pyridoxal 5'-phosphate</name>
        <dbReference type="ChEBI" id="CHEBI:597326"/>
    </cofactor>
</comment>
<dbReference type="InterPro" id="IPR015422">
    <property type="entry name" value="PyrdxlP-dep_Trfase_small"/>
</dbReference>
<evidence type="ECO:0000256" key="4">
    <source>
        <dbReference type="ARBA" id="ARBA00050776"/>
    </source>
</evidence>
<comment type="caution">
    <text evidence="7">The sequence shown here is derived from an EMBL/GenBank/DDBJ whole genome shotgun (WGS) entry which is preliminary data.</text>
</comment>
<keyword evidence="3" id="KW-0663">Pyridoxal phosphate</keyword>
<dbReference type="EMBL" id="JAPWIE010000012">
    <property type="protein sequence ID" value="MCZ4553771.1"/>
    <property type="molecule type" value="Genomic_DNA"/>
</dbReference>
<gene>
    <name evidence="7" type="ORF">O4213_27540</name>
</gene>
<reference evidence="7" key="1">
    <citation type="submission" date="2022-12" db="EMBL/GenBank/DDBJ databases">
        <authorList>
            <person name="Krivoruchko A.V."/>
            <person name="Elkin A."/>
        </authorList>
    </citation>
    <scope>NUCLEOTIDE SEQUENCE</scope>
    <source>
        <strain evidence="7">IEGM 1388</strain>
    </source>
</reference>
<dbReference type="InterPro" id="IPR015421">
    <property type="entry name" value="PyrdxlP-dep_Trfase_major"/>
</dbReference>
<dbReference type="Gene3D" id="3.40.640.10">
    <property type="entry name" value="Type I PLP-dependent aspartate aminotransferase-like (Major domain)"/>
    <property type="match status" value="1"/>
</dbReference>
<comment type="catalytic activity">
    <reaction evidence="4">
        <text>(sulfur carrier)-H + L-cysteine = (sulfur carrier)-SH + L-alanine</text>
        <dbReference type="Rhea" id="RHEA:43892"/>
        <dbReference type="Rhea" id="RHEA-COMP:14737"/>
        <dbReference type="Rhea" id="RHEA-COMP:14739"/>
        <dbReference type="ChEBI" id="CHEBI:29917"/>
        <dbReference type="ChEBI" id="CHEBI:35235"/>
        <dbReference type="ChEBI" id="CHEBI:57972"/>
        <dbReference type="ChEBI" id="CHEBI:64428"/>
        <dbReference type="EC" id="2.8.1.7"/>
    </reaction>
</comment>
<comment type="similarity">
    <text evidence="2">Belongs to the class-V pyridoxal-phosphate-dependent aminotransferase family. Csd subfamily.</text>
</comment>
<dbReference type="PANTHER" id="PTHR43586">
    <property type="entry name" value="CYSTEINE DESULFURASE"/>
    <property type="match status" value="1"/>
</dbReference>
<dbReference type="GO" id="GO:0008483">
    <property type="term" value="F:transaminase activity"/>
    <property type="evidence" value="ECO:0007669"/>
    <property type="project" value="UniProtKB-KW"/>
</dbReference>
<protein>
    <submittedName>
        <fullName evidence="7">Aminotransferase class V-fold PLP-dependent enzyme</fullName>
    </submittedName>
</protein>
<evidence type="ECO:0000313" key="8">
    <source>
        <dbReference type="Proteomes" id="UP001067235"/>
    </source>
</evidence>
<evidence type="ECO:0000256" key="1">
    <source>
        <dbReference type="ARBA" id="ARBA00001933"/>
    </source>
</evidence>
<dbReference type="RefSeq" id="WP_301574478.1">
    <property type="nucleotide sequence ID" value="NZ_JAPWIE010000012.1"/>
</dbReference>
<keyword evidence="7" id="KW-0808">Transferase</keyword>
<keyword evidence="8" id="KW-1185">Reference proteome</keyword>
<evidence type="ECO:0000256" key="5">
    <source>
        <dbReference type="RuleBase" id="RU004504"/>
    </source>
</evidence>
<feature type="domain" description="Aminotransferase class V" evidence="6">
    <location>
        <begin position="35"/>
        <end position="393"/>
    </location>
</feature>
<evidence type="ECO:0000256" key="3">
    <source>
        <dbReference type="ARBA" id="ARBA00022898"/>
    </source>
</evidence>
<accession>A0ABT4N5X5</accession>
<dbReference type="PANTHER" id="PTHR43586:SF8">
    <property type="entry name" value="CYSTEINE DESULFURASE 1, CHLOROPLASTIC"/>
    <property type="match status" value="1"/>
</dbReference>
<evidence type="ECO:0000256" key="2">
    <source>
        <dbReference type="ARBA" id="ARBA00010447"/>
    </source>
</evidence>
<dbReference type="Pfam" id="PF00266">
    <property type="entry name" value="Aminotran_5"/>
    <property type="match status" value="1"/>
</dbReference>
<sequence>MSTTTELECSLKAIAEVEGSDLRAPLADGSTTRYINFDYAASSPALRSAVSRIGELLPTYSSVHRGAGYASQVTTQAYEDARAVVTEFVGATDDQRLVFTRNTTDSLNLLAGCVPGPVVVLDIEHHSNLLPWRDCHVVQAANSIEETVGRVDAELQRTGAALLAVTGASNVTGEILPIRVLADLAHTRGARIVVDGAQLVPHRRVSLVADGIDYLAFSGHKVYAPFGAGVLVGRRDWLDAAPAYLAGGGAVRNVTRDDVEWAPSPARHEGGSPNVLGAAALAAACEEIASLGDAAALHETALTEQLRWGLAAIDGVEVLKIFHDISDAVGVVSFVVEGHRAVDVARYLSTEHGIGVRDGRFCAHPLLGRLGHDGGAVRASLGLGSSSSDIDALLSALAQYLSR</sequence>
<proteinExistence type="inferred from homology"/>
<evidence type="ECO:0000259" key="6">
    <source>
        <dbReference type="Pfam" id="PF00266"/>
    </source>
</evidence>
<name>A0ABT4N5X5_GORRU</name>
<dbReference type="InterPro" id="IPR015424">
    <property type="entry name" value="PyrdxlP-dep_Trfase"/>
</dbReference>
<keyword evidence="7" id="KW-0032">Aminotransferase</keyword>
<dbReference type="Proteomes" id="UP001067235">
    <property type="component" value="Unassembled WGS sequence"/>
</dbReference>
<dbReference type="InterPro" id="IPR020578">
    <property type="entry name" value="Aminotrans_V_PyrdxlP_BS"/>
</dbReference>
<dbReference type="SUPFAM" id="SSF53383">
    <property type="entry name" value="PLP-dependent transferases"/>
    <property type="match status" value="1"/>
</dbReference>
<evidence type="ECO:0000313" key="7">
    <source>
        <dbReference type="EMBL" id="MCZ4553771.1"/>
    </source>
</evidence>
<organism evidence="7 8">
    <name type="scientific">Gordonia rubripertincta</name>
    <name type="common">Rhodococcus corallinus</name>
    <dbReference type="NCBI Taxonomy" id="36822"/>
    <lineage>
        <taxon>Bacteria</taxon>
        <taxon>Bacillati</taxon>
        <taxon>Actinomycetota</taxon>
        <taxon>Actinomycetes</taxon>
        <taxon>Mycobacteriales</taxon>
        <taxon>Gordoniaceae</taxon>
        <taxon>Gordonia</taxon>
    </lineage>
</organism>
<dbReference type="Gene3D" id="3.90.1150.10">
    <property type="entry name" value="Aspartate Aminotransferase, domain 1"/>
    <property type="match status" value="1"/>
</dbReference>
<dbReference type="InterPro" id="IPR000192">
    <property type="entry name" value="Aminotrans_V_dom"/>
</dbReference>